<gene>
    <name evidence="1" type="ORF">Prevot485_0600</name>
</gene>
<evidence type="ECO:0000313" key="1">
    <source>
        <dbReference type="EMBL" id="QIM09961.1"/>
    </source>
</evidence>
<dbReference type="EMBL" id="MN990733">
    <property type="protein sequence ID" value="QIM09961.1"/>
    <property type="molecule type" value="Genomic_DNA"/>
</dbReference>
<dbReference type="AlphaFoldDB" id="A0A6G8F1L8"/>
<dbReference type="SUPFAM" id="SSF82153">
    <property type="entry name" value="FAS1 domain"/>
    <property type="match status" value="2"/>
</dbReference>
<proteinExistence type="predicted"/>
<dbReference type="PROSITE" id="PS51257">
    <property type="entry name" value="PROKAR_LIPOPROTEIN"/>
    <property type="match status" value="1"/>
</dbReference>
<dbReference type="InterPro" id="IPR036378">
    <property type="entry name" value="FAS1_dom_sf"/>
</dbReference>
<dbReference type="Gene3D" id="2.30.180.10">
    <property type="entry name" value="FAS1 domain"/>
    <property type="match status" value="2"/>
</dbReference>
<name>A0A6G8F1L8_9BACT</name>
<organism evidence="1">
    <name type="scientific">uncultured Prevotella sp</name>
    <dbReference type="NCBI Taxonomy" id="159272"/>
    <lineage>
        <taxon>Bacteria</taxon>
        <taxon>Pseudomonadati</taxon>
        <taxon>Bacteroidota</taxon>
        <taxon>Bacteroidia</taxon>
        <taxon>Bacteroidales</taxon>
        <taxon>Prevotellaceae</taxon>
        <taxon>Prevotella</taxon>
        <taxon>environmental samples</taxon>
    </lineage>
</organism>
<dbReference type="InterPro" id="IPR050904">
    <property type="entry name" value="Adhesion/Biosynth-related"/>
</dbReference>
<protein>
    <submittedName>
        <fullName evidence="1">Uncharacterized protein</fullName>
    </submittedName>
</protein>
<dbReference type="PANTHER" id="PTHR10900:SF77">
    <property type="entry name" value="FI19380P1"/>
    <property type="match status" value="1"/>
</dbReference>
<accession>A0A6G8F1L8</accession>
<reference evidence="1" key="1">
    <citation type="journal article" date="2020" name="J. ISSAAS">
        <title>Lactobacilli and other gastrointestinal microbiota of Peromyscus leucopus, reservoir host for agents of Lyme disease and other zoonoses in North America.</title>
        <authorList>
            <person name="Milovic A."/>
            <person name="Bassam K."/>
            <person name="Shao H."/>
            <person name="Chatzistamou I."/>
            <person name="Tufts D.M."/>
            <person name="Diuk-Wasser M."/>
            <person name="Barbour A.G."/>
        </authorList>
    </citation>
    <scope>NUCLEOTIDE SEQUENCE</scope>
    <source>
        <strain evidence="1">LL70</strain>
    </source>
</reference>
<sequence length="927" mass="104461">MKKLFLYASLACIGLVSCSKDFFVSEEELPEWLGESIYEELKNPKTLDGTFNTYLRLIDDLGYAEVLSKTGSKTIFPANDVAFEAFFKDGNNRFGKSSYEELTAAEKAQLLYSSMLDNAILVKTLSNDDEAVIQGRFIKHNTNLSLVHSVTPLFSQNMPSNNRYFNNWKNQGKSINALYDNTEAPMVHFTYEYMMNKNMTVSGADNDFYILTGNEYNDGDVYVFNRKVKQGNVTCQNGYIHQLDSVMLNPGNMAQILREGKNTHYISRMLDYYCAPFKVNNELQASYFEYAAANNYGTQDSVFAIRYFSKNSQRALLNQYTTGAPIANGRLLDFDPGWNNYNPTTGVSSTKDGEEIAAFFVPTDDVVENYFLHDGAYIVENLGAKGVPNDKEHLNDHLDAIYNTDPTVFAGIINNIMKPRLTDAVPSKFSTVQNDAFEFMNVTKENIRRKADGKYDVTVANNGVLYYMNKFFAPELYNSVLGPASVYTDMHIMGEMLNDHQITPGQGSTLGADMYYYLLSMKSKYALFIPQDGDEFYYVDPTTVDDEDGMKALRFYYDPTATGTFHIMVQRYFYNPETNTYRMDPTVGPVNVEKGYYNTQIQDMLNYHTVVLENSDGLNGQRYYKTKHGGVIYVPDGTGSHDDQSTVHGALQIGDNAMPGATVLERFYANSPKANITNGTVYKLDRPIQPAINKVYSVLASVPEFADFFQFCENFNNEDLLYYAGILSNTDTDAQKASKMAAYTIFGEGDLVNMFGSYNYTLYVPTNMQTAYDNGLEKWETLQAIYDNGWENSGFSSEEQAQKYVREKIEAMRSFVLYHMQNSSVYADNVVNTASYQTMCSDQLGVAKTISVSGGNGNITLTDASGNSANVTHKNLFARDVKSELHGDGRDMNNQSFTYNVIRSSAFVTIHGIDKPLCYNTDYNFEK</sequence>
<dbReference type="PANTHER" id="PTHR10900">
    <property type="entry name" value="PERIOSTIN-RELATED"/>
    <property type="match status" value="1"/>
</dbReference>